<sequence length="210" mass="23788">MVFRSVKLFAFLVFTFFLSGFSSLLLSSGILHSFEVPYLFPLFPPLLKLGIVSLFLSLLLISLQTLYCAISNRFIPLIFHSFLAFSTFLVLLFPLTSKTFSFYLYPGTFVELEGKKVALEEVFPSSKGFYLKVFIEEGGKREEGKVSFNSPFKSSFGTLWFSGIDRSSPYPAFKFKLLEPTPFPLFLFLSALLTVLSGLFYTLISLKREG</sequence>
<accession>A0A420W8Z7</accession>
<keyword evidence="1" id="KW-0812">Transmembrane</keyword>
<evidence type="ECO:0000313" key="3">
    <source>
        <dbReference type="Proteomes" id="UP000280881"/>
    </source>
</evidence>
<reference evidence="2 3" key="1">
    <citation type="submission" date="2018-10" db="EMBL/GenBank/DDBJ databases">
        <title>Genomic Encyclopedia of Type Strains, Phase IV (KMG-IV): sequencing the most valuable type-strain genomes for metagenomic binning, comparative biology and taxonomic classification.</title>
        <authorList>
            <person name="Goeker M."/>
        </authorList>
    </citation>
    <scope>NUCLEOTIDE SEQUENCE [LARGE SCALE GENOMIC DNA]</scope>
    <source>
        <strain evidence="2 3">DSM 15521</strain>
    </source>
</reference>
<feature type="transmembrane region" description="Helical" evidence="1">
    <location>
        <begin position="77"/>
        <end position="96"/>
    </location>
</feature>
<protein>
    <recommendedName>
        <fullName evidence="4">ResB-like family protein</fullName>
    </recommendedName>
</protein>
<organism evidence="2 3">
    <name type="scientific">Thermovibrio guaymasensis</name>
    <dbReference type="NCBI Taxonomy" id="240167"/>
    <lineage>
        <taxon>Bacteria</taxon>
        <taxon>Pseudomonadati</taxon>
        <taxon>Aquificota</taxon>
        <taxon>Aquificia</taxon>
        <taxon>Desulfurobacteriales</taxon>
        <taxon>Desulfurobacteriaceae</taxon>
        <taxon>Thermovibrio</taxon>
    </lineage>
</organism>
<evidence type="ECO:0008006" key="4">
    <source>
        <dbReference type="Google" id="ProtNLM"/>
    </source>
</evidence>
<name>A0A420W8Z7_9BACT</name>
<comment type="caution">
    <text evidence="2">The sequence shown here is derived from an EMBL/GenBank/DDBJ whole genome shotgun (WGS) entry which is preliminary data.</text>
</comment>
<keyword evidence="3" id="KW-1185">Reference proteome</keyword>
<gene>
    <name evidence="2" type="ORF">C7457_0679</name>
</gene>
<dbReference type="RefSeq" id="WP_121170031.1">
    <property type="nucleotide sequence ID" value="NZ_RBIE01000001.1"/>
</dbReference>
<feature type="transmembrane region" description="Helical" evidence="1">
    <location>
        <begin position="183"/>
        <end position="204"/>
    </location>
</feature>
<feature type="transmembrane region" description="Helical" evidence="1">
    <location>
        <begin position="49"/>
        <end position="70"/>
    </location>
</feature>
<dbReference type="EMBL" id="RBIE01000001">
    <property type="protein sequence ID" value="RKQ63796.1"/>
    <property type="molecule type" value="Genomic_DNA"/>
</dbReference>
<dbReference type="OrthoDB" id="9937505at2"/>
<evidence type="ECO:0000256" key="1">
    <source>
        <dbReference type="SAM" id="Phobius"/>
    </source>
</evidence>
<dbReference type="Proteomes" id="UP000280881">
    <property type="component" value="Unassembled WGS sequence"/>
</dbReference>
<keyword evidence="1" id="KW-1133">Transmembrane helix</keyword>
<proteinExistence type="predicted"/>
<evidence type="ECO:0000313" key="2">
    <source>
        <dbReference type="EMBL" id="RKQ63796.1"/>
    </source>
</evidence>
<keyword evidence="1" id="KW-0472">Membrane</keyword>
<dbReference type="AlphaFoldDB" id="A0A420W8Z7"/>